<dbReference type="PROSITE" id="PS51257">
    <property type="entry name" value="PROKAR_LIPOPROTEIN"/>
    <property type="match status" value="1"/>
</dbReference>
<dbReference type="CDD" id="cd06321">
    <property type="entry name" value="PBP1_ABC_sugar_binding-like"/>
    <property type="match status" value="1"/>
</dbReference>
<feature type="chain" id="PRO_5045575305" evidence="4">
    <location>
        <begin position="24"/>
        <end position="322"/>
    </location>
</feature>
<proteinExistence type="inferred from homology"/>
<evidence type="ECO:0000256" key="1">
    <source>
        <dbReference type="ARBA" id="ARBA00004196"/>
    </source>
</evidence>
<dbReference type="PANTHER" id="PTHR46847:SF2">
    <property type="entry name" value="ABC TRANSPORTER SUGAR-BINDING PROTEIN"/>
    <property type="match status" value="1"/>
</dbReference>
<comment type="caution">
    <text evidence="6">The sequence shown here is derived from an EMBL/GenBank/DDBJ whole genome shotgun (WGS) entry which is preliminary data.</text>
</comment>
<feature type="domain" description="Periplasmic binding protein" evidence="5">
    <location>
        <begin position="46"/>
        <end position="298"/>
    </location>
</feature>
<dbReference type="Gene3D" id="3.40.50.2300">
    <property type="match status" value="2"/>
</dbReference>
<accession>A0ABW2QC53</accession>
<evidence type="ECO:0000259" key="5">
    <source>
        <dbReference type="Pfam" id="PF13407"/>
    </source>
</evidence>
<keyword evidence="7" id="KW-1185">Reference proteome</keyword>
<evidence type="ECO:0000313" key="6">
    <source>
        <dbReference type="EMBL" id="MFC7407049.1"/>
    </source>
</evidence>
<evidence type="ECO:0000256" key="2">
    <source>
        <dbReference type="ARBA" id="ARBA00007639"/>
    </source>
</evidence>
<dbReference type="Pfam" id="PF13407">
    <property type="entry name" value="Peripla_BP_4"/>
    <property type="match status" value="1"/>
</dbReference>
<dbReference type="InterPro" id="IPR025997">
    <property type="entry name" value="SBP_2_dom"/>
</dbReference>
<reference evidence="7" key="1">
    <citation type="journal article" date="2019" name="Int. J. Syst. Evol. Microbiol.">
        <title>The Global Catalogue of Microorganisms (GCM) 10K type strain sequencing project: providing services to taxonomists for standard genome sequencing and annotation.</title>
        <authorList>
            <consortium name="The Broad Institute Genomics Platform"/>
            <consortium name="The Broad Institute Genome Sequencing Center for Infectious Disease"/>
            <person name="Wu L."/>
            <person name="Ma J."/>
        </authorList>
    </citation>
    <scope>NUCLEOTIDE SEQUENCE [LARGE SCALE GENOMIC DNA]</scope>
    <source>
        <strain evidence="7">JCM 1490</strain>
    </source>
</reference>
<dbReference type="InterPro" id="IPR028082">
    <property type="entry name" value="Peripla_BP_I"/>
</dbReference>
<dbReference type="EMBL" id="JBHTCQ010000005">
    <property type="protein sequence ID" value="MFC7407049.1"/>
    <property type="molecule type" value="Genomic_DNA"/>
</dbReference>
<gene>
    <name evidence="6" type="ORF">ACFQQL_18175</name>
</gene>
<protein>
    <submittedName>
        <fullName evidence="6">ABC transporter substrate-binding protein</fullName>
    </submittedName>
</protein>
<name>A0ABW2QC53_9MICO</name>
<dbReference type="SUPFAM" id="SSF53822">
    <property type="entry name" value="Periplasmic binding protein-like I"/>
    <property type="match status" value="1"/>
</dbReference>
<evidence type="ECO:0000256" key="3">
    <source>
        <dbReference type="ARBA" id="ARBA00022729"/>
    </source>
</evidence>
<dbReference type="Proteomes" id="UP001596455">
    <property type="component" value="Unassembled WGS sequence"/>
</dbReference>
<organism evidence="6 7">
    <name type="scientific">Georgenia alba</name>
    <dbReference type="NCBI Taxonomy" id="2233858"/>
    <lineage>
        <taxon>Bacteria</taxon>
        <taxon>Bacillati</taxon>
        <taxon>Actinomycetota</taxon>
        <taxon>Actinomycetes</taxon>
        <taxon>Micrococcales</taxon>
        <taxon>Bogoriellaceae</taxon>
        <taxon>Georgenia</taxon>
    </lineage>
</organism>
<comment type="similarity">
    <text evidence="2">Belongs to the bacterial solute-binding protein 2 family.</text>
</comment>
<sequence length="322" mass="33713">MRTSRTTRAAGALAGLTLFTALAACSEGDPGEAGGEGGGDGEFDLIGYMAQDMSNPFFQAMEEGIQQQAEELGVEVNTQDGRQDLNAQNEQIDTFIQQGVDAILLNAVDSEGIGPAVERAIDAGIVVVAVDVTAPGAMATVTLDNVQAGEVACQYLVDQIGGSGNILLIDGTPISSVQDRVTGCESVLEENPDVQVVGHQNGDNGRDQALSITADLLTAHPDVDGIFGINDPTALGAMLAAEQAGIDDLVIVGVDASPEAVDALENQDSMFMGSAKQDPTTQGSIALEMAHQLFNGEELEEETRLVPTEMLTRDNLDEYESW</sequence>
<comment type="subcellular location">
    <subcellularLocation>
        <location evidence="1">Cell envelope</location>
    </subcellularLocation>
</comment>
<feature type="signal peptide" evidence="4">
    <location>
        <begin position="1"/>
        <end position="23"/>
    </location>
</feature>
<dbReference type="RefSeq" id="WP_382396584.1">
    <property type="nucleotide sequence ID" value="NZ_JBHTCQ010000005.1"/>
</dbReference>
<keyword evidence="3 4" id="KW-0732">Signal</keyword>
<evidence type="ECO:0000313" key="7">
    <source>
        <dbReference type="Proteomes" id="UP001596455"/>
    </source>
</evidence>
<evidence type="ECO:0000256" key="4">
    <source>
        <dbReference type="SAM" id="SignalP"/>
    </source>
</evidence>
<dbReference type="PANTHER" id="PTHR46847">
    <property type="entry name" value="D-ALLOSE-BINDING PERIPLASMIC PROTEIN-RELATED"/>
    <property type="match status" value="1"/>
</dbReference>